<comment type="caution">
    <text evidence="3">The sequence shown here is derived from an EMBL/GenBank/DDBJ whole genome shotgun (WGS) entry which is preliminary data.</text>
</comment>
<keyword evidence="2" id="KW-1133">Transmembrane helix</keyword>
<evidence type="ECO:0000313" key="3">
    <source>
        <dbReference type="EMBL" id="MBR0656965.1"/>
    </source>
</evidence>
<proteinExistence type="predicted"/>
<feature type="region of interest" description="Disordered" evidence="1">
    <location>
        <begin position="324"/>
        <end position="351"/>
    </location>
</feature>
<keyword evidence="2" id="KW-0812">Transmembrane</keyword>
<name>A0AAF1JZN3_9PROT</name>
<feature type="compositionally biased region" description="Low complexity" evidence="1">
    <location>
        <begin position="430"/>
        <end position="451"/>
    </location>
</feature>
<dbReference type="RefSeq" id="WP_211875832.1">
    <property type="nucleotide sequence ID" value="NZ_JAAEDH010000024.1"/>
</dbReference>
<evidence type="ECO:0008006" key="5">
    <source>
        <dbReference type="Google" id="ProtNLM"/>
    </source>
</evidence>
<dbReference type="InterPro" id="IPR027417">
    <property type="entry name" value="P-loop_NTPase"/>
</dbReference>
<evidence type="ECO:0000256" key="2">
    <source>
        <dbReference type="SAM" id="Phobius"/>
    </source>
</evidence>
<reference evidence="3" key="2">
    <citation type="journal article" date="2021" name="Syst. Appl. Microbiol.">
        <title>Roseomonas hellenica sp. nov., isolated from roots of wild-growing Alkanna tinctoria.</title>
        <authorList>
            <person name="Rat A."/>
            <person name="Naranjo H.D."/>
            <person name="Lebbe L."/>
            <person name="Cnockaert M."/>
            <person name="Krigas N."/>
            <person name="Grigoriadou K."/>
            <person name="Maloupa E."/>
            <person name="Willems A."/>
        </authorList>
    </citation>
    <scope>NUCLEOTIDE SEQUENCE</scope>
    <source>
        <strain evidence="3">LMG 28251</strain>
    </source>
</reference>
<feature type="compositionally biased region" description="Polar residues" evidence="1">
    <location>
        <begin position="21"/>
        <end position="33"/>
    </location>
</feature>
<organism evidence="3 4">
    <name type="scientific">Plastoroseomonas arctica</name>
    <dbReference type="NCBI Taxonomy" id="1509237"/>
    <lineage>
        <taxon>Bacteria</taxon>
        <taxon>Pseudomonadati</taxon>
        <taxon>Pseudomonadota</taxon>
        <taxon>Alphaproteobacteria</taxon>
        <taxon>Acetobacterales</taxon>
        <taxon>Acetobacteraceae</taxon>
        <taxon>Plastoroseomonas</taxon>
    </lineage>
</organism>
<dbReference type="Proteomes" id="UP001196068">
    <property type="component" value="Unassembled WGS sequence"/>
</dbReference>
<dbReference type="InterPro" id="IPR052026">
    <property type="entry name" value="ExeA_AAA_ATPase_DNA-bind"/>
</dbReference>
<feature type="region of interest" description="Disordered" evidence="1">
    <location>
        <begin position="378"/>
        <end position="453"/>
    </location>
</feature>
<dbReference type="SUPFAM" id="SSF52540">
    <property type="entry name" value="P-loop containing nucleoside triphosphate hydrolases"/>
    <property type="match status" value="1"/>
</dbReference>
<gene>
    <name evidence="3" type="ORF">GXW79_17955</name>
</gene>
<dbReference type="EMBL" id="JAAEDH010000024">
    <property type="protein sequence ID" value="MBR0656965.1"/>
    <property type="molecule type" value="Genomic_DNA"/>
</dbReference>
<dbReference type="PANTHER" id="PTHR35894:SF1">
    <property type="entry name" value="PHOSPHORIBULOKINASE _ URIDINE KINASE FAMILY"/>
    <property type="match status" value="1"/>
</dbReference>
<evidence type="ECO:0000256" key="1">
    <source>
        <dbReference type="SAM" id="MobiDB-lite"/>
    </source>
</evidence>
<reference evidence="3" key="1">
    <citation type="submission" date="2020-01" db="EMBL/GenBank/DDBJ databases">
        <authorList>
            <person name="Rat A."/>
        </authorList>
    </citation>
    <scope>NUCLEOTIDE SEQUENCE</scope>
    <source>
        <strain evidence="3">LMG 28251</strain>
    </source>
</reference>
<keyword evidence="4" id="KW-1185">Reference proteome</keyword>
<accession>A0AAF1JZN3</accession>
<dbReference type="PANTHER" id="PTHR35894">
    <property type="entry name" value="GENERAL SECRETION PATHWAY PROTEIN A-RELATED"/>
    <property type="match status" value="1"/>
</dbReference>
<feature type="transmembrane region" description="Helical" evidence="2">
    <location>
        <begin position="281"/>
        <end position="301"/>
    </location>
</feature>
<keyword evidence="2" id="KW-0472">Membrane</keyword>
<sequence length="590" mass="59886">MAGIATPERNTAVQGEDQIMGATNTRSRANSHSPPFEPPPSAADAFQHNGWKQARSSVLKALAEGGLVILAAPHGAGKTLLLQDLERTLRSAGVKVSLEGREAVATSIAPDVVRLVDDADPLDEATLFSLAMLGKATVLGVLPPAADRMAFLPGRVSVTRLAPLSRAEVDAFVAAGLAAAGLSPDAFGVEAIDSLAALSEGLPGRLNLLGQASLLQAQLDQASQVQAEHVIRAAEISAPGGATRGPAAARRVDLVPLHFAEGIREPLAAAVPPMRRRRPSFLVMGGLAAALVLAVAAAALLPHARSRDASTAIVAEAGSGTNAARWIARRRPDPETGRMPWAPPPAAERTAPTAVADIAAPQTAERAPEPAPVAVAEASIAPDPGGPSTPPSATMEPAPPTADASRSAPADPPAPAPSERDAAVEPAIGSPSSATVPPAATAPPEVAPTPAGRGATVGPVIAAPSAAVRAEPERAMAGTFRGTTFNETLGRRGGLQLVVTPVGRGEDVVVRFDAYRGLIGRGQLAGRLTPAGRLSAAGVLMMGRTPFKAEINATIADGTLSGTAVYVSVTETGVRPTSSSGTFRLARDEP</sequence>
<protein>
    <recommendedName>
        <fullName evidence="5">AAA+ ATPase domain-containing protein</fullName>
    </recommendedName>
</protein>
<dbReference type="AlphaFoldDB" id="A0AAF1JZN3"/>
<feature type="region of interest" description="Disordered" evidence="1">
    <location>
        <begin position="1"/>
        <end position="43"/>
    </location>
</feature>
<evidence type="ECO:0000313" key="4">
    <source>
        <dbReference type="Proteomes" id="UP001196068"/>
    </source>
</evidence>